<organism evidence="2">
    <name type="scientific">marine metagenome</name>
    <dbReference type="NCBI Taxonomy" id="408172"/>
    <lineage>
        <taxon>unclassified sequences</taxon>
        <taxon>metagenomes</taxon>
        <taxon>ecological metagenomes</taxon>
    </lineage>
</organism>
<accession>A0A382XUY5</accession>
<sequence>MTGLSAGQLESLRRVVGIAREGNPFQQAKLDGTELTPDFSSIENFIVSCPFTTKDELARDRLEHPPYGTNLSFPLERYTRFHQTSGTKGEPMAWLDLPEDWDWMLGNWDRVLDSAGVESGARCHFAFSFGPFLGFWTAFEAASRRGCLCMPGGGMSSEQRLRSILEHKAEYLFCTPTYALHLAEVAVERGIEIASSRIRKIIVAGEPGGSMPELRRRISEAWGGVELFDHYGMTEVGPVAYETPGGEG</sequence>
<dbReference type="InterPro" id="IPR042099">
    <property type="entry name" value="ANL_N_sf"/>
</dbReference>
<gene>
    <name evidence="2" type="ORF">METZ01_LOCUS427786</name>
</gene>
<dbReference type="EMBL" id="UINC01170738">
    <property type="protein sequence ID" value="SVD74932.1"/>
    <property type="molecule type" value="Genomic_DNA"/>
</dbReference>
<dbReference type="PANTHER" id="PTHR43845:SF1">
    <property type="entry name" value="BLR5969 PROTEIN"/>
    <property type="match status" value="1"/>
</dbReference>
<proteinExistence type="predicted"/>
<dbReference type="PANTHER" id="PTHR43845">
    <property type="entry name" value="BLR5969 PROTEIN"/>
    <property type="match status" value="1"/>
</dbReference>
<dbReference type="AlphaFoldDB" id="A0A382XUY5"/>
<name>A0A382XUY5_9ZZZZ</name>
<feature type="non-terminal residue" evidence="2">
    <location>
        <position position="248"/>
    </location>
</feature>
<protein>
    <recommendedName>
        <fullName evidence="1">AMP-dependent synthetase/ligase domain-containing protein</fullName>
    </recommendedName>
</protein>
<dbReference type="Pfam" id="PF00501">
    <property type="entry name" value="AMP-binding"/>
    <property type="match status" value="1"/>
</dbReference>
<feature type="domain" description="AMP-dependent synthetase/ligase" evidence="1">
    <location>
        <begin position="137"/>
        <end position="241"/>
    </location>
</feature>
<dbReference type="SUPFAM" id="SSF56801">
    <property type="entry name" value="Acetyl-CoA synthetase-like"/>
    <property type="match status" value="1"/>
</dbReference>
<reference evidence="2" key="1">
    <citation type="submission" date="2018-05" db="EMBL/GenBank/DDBJ databases">
        <authorList>
            <person name="Lanie J.A."/>
            <person name="Ng W.-L."/>
            <person name="Kazmierczak K.M."/>
            <person name="Andrzejewski T.M."/>
            <person name="Davidsen T.M."/>
            <person name="Wayne K.J."/>
            <person name="Tettelin H."/>
            <person name="Glass J.I."/>
            <person name="Rusch D."/>
            <person name="Podicherti R."/>
            <person name="Tsui H.-C.T."/>
            <person name="Winkler M.E."/>
        </authorList>
    </citation>
    <scope>NUCLEOTIDE SEQUENCE</scope>
</reference>
<evidence type="ECO:0000259" key="1">
    <source>
        <dbReference type="Pfam" id="PF00501"/>
    </source>
</evidence>
<dbReference type="InterPro" id="IPR000873">
    <property type="entry name" value="AMP-dep_synth/lig_dom"/>
</dbReference>
<dbReference type="Gene3D" id="3.40.50.12780">
    <property type="entry name" value="N-terminal domain of ligase-like"/>
    <property type="match status" value="1"/>
</dbReference>
<evidence type="ECO:0000313" key="2">
    <source>
        <dbReference type="EMBL" id="SVD74932.1"/>
    </source>
</evidence>